<dbReference type="Pfam" id="PF02302">
    <property type="entry name" value="PTS_IIB"/>
    <property type="match status" value="1"/>
</dbReference>
<gene>
    <name evidence="3" type="primary">gatB</name>
    <name evidence="3" type="ORF">S101258_00964</name>
</gene>
<dbReference type="InterPro" id="IPR003501">
    <property type="entry name" value="PTS_EIIB_2/3"/>
</dbReference>
<evidence type="ECO:0000313" key="4">
    <source>
        <dbReference type="Proteomes" id="UP000236990"/>
    </source>
</evidence>
<feature type="domain" description="PTS EIIB type-2" evidence="2">
    <location>
        <begin position="4"/>
        <end position="96"/>
    </location>
</feature>
<protein>
    <submittedName>
        <fullName evidence="3">Protein-N(Pi)-phosphohistidine--sugar phosphotransferase</fullName>
        <ecNumber evidence="3">2.7.1.191</ecNumber>
    </submittedName>
</protein>
<dbReference type="EC" id="2.7.1.191" evidence="3"/>
<dbReference type="InterPro" id="IPR036095">
    <property type="entry name" value="PTS_EIIB-like_sf"/>
</dbReference>
<dbReference type="GO" id="GO:0009401">
    <property type="term" value="P:phosphoenolpyruvate-dependent sugar phosphotransferase system"/>
    <property type="evidence" value="ECO:0007669"/>
    <property type="project" value="InterPro"/>
</dbReference>
<dbReference type="InterPro" id="IPR013011">
    <property type="entry name" value="PTS_EIIB_2"/>
</dbReference>
<dbReference type="PROSITE" id="PS51099">
    <property type="entry name" value="PTS_EIIB_TYPE_2"/>
    <property type="match status" value="1"/>
</dbReference>
<dbReference type="CDD" id="cd05566">
    <property type="entry name" value="PTS_IIB_galactitol"/>
    <property type="match status" value="1"/>
</dbReference>
<dbReference type="EMBL" id="NKCZ01000082">
    <property type="protein sequence ID" value="POD87133.1"/>
    <property type="molecule type" value="Genomic_DNA"/>
</dbReference>
<dbReference type="SUPFAM" id="SSF52794">
    <property type="entry name" value="PTS system IIB component-like"/>
    <property type="match status" value="1"/>
</dbReference>
<dbReference type="Gene3D" id="3.40.50.2300">
    <property type="match status" value="1"/>
</dbReference>
<proteinExistence type="predicted"/>
<reference evidence="3 4" key="1">
    <citation type="submission" date="2017-06" db="EMBL/GenBank/DDBJ databases">
        <title>Genome sequence of Lactobacillus plantarum subsp. plantarum strain SRCM101258.</title>
        <authorList>
            <person name="Cho S.H."/>
        </authorList>
    </citation>
    <scope>NUCLEOTIDE SEQUENCE [LARGE SCALE GENOMIC DNA]</scope>
    <source>
        <strain evidence="3 4">SRCM101258</strain>
    </source>
</reference>
<sequence>MTKVNVLVACGAGIATSTVVMSKVEQLFKENNIDVNLMQIKIAEAASKQDDADMLISTTVLPTTYRIPTIKAMGYLTGLGIDKLNQEVIDTAKKIQDDKKLMRK</sequence>
<dbReference type="AlphaFoldDB" id="A0A2S3U7L8"/>
<dbReference type="GO" id="GO:0008982">
    <property type="term" value="F:protein-N(PI)-phosphohistidine-sugar phosphotransferase activity"/>
    <property type="evidence" value="ECO:0007669"/>
    <property type="project" value="InterPro"/>
</dbReference>
<dbReference type="Proteomes" id="UP000236990">
    <property type="component" value="Unassembled WGS sequence"/>
</dbReference>
<evidence type="ECO:0000256" key="1">
    <source>
        <dbReference type="ARBA" id="ARBA00022679"/>
    </source>
</evidence>
<evidence type="ECO:0000313" key="3">
    <source>
        <dbReference type="EMBL" id="POD87133.1"/>
    </source>
</evidence>
<organism evidence="3 4">
    <name type="scientific">Lactiplantibacillus plantarum subsp. plantarum</name>
    <dbReference type="NCBI Taxonomy" id="337330"/>
    <lineage>
        <taxon>Bacteria</taxon>
        <taxon>Bacillati</taxon>
        <taxon>Bacillota</taxon>
        <taxon>Bacilli</taxon>
        <taxon>Lactobacillales</taxon>
        <taxon>Lactobacillaceae</taxon>
        <taxon>Lactiplantibacillus</taxon>
    </lineage>
</organism>
<comment type="caution">
    <text evidence="3">The sequence shown here is derived from an EMBL/GenBank/DDBJ whole genome shotgun (WGS) entry which is preliminary data.</text>
</comment>
<accession>A0A2S3U7L8</accession>
<name>A0A2S3U7L8_LACPN</name>
<evidence type="ECO:0000259" key="2">
    <source>
        <dbReference type="PROSITE" id="PS51099"/>
    </source>
</evidence>
<keyword evidence="1 3" id="KW-0808">Transferase</keyword>